<accession>W9RA89</accession>
<evidence type="ECO:0000313" key="2">
    <source>
        <dbReference type="Proteomes" id="UP000030645"/>
    </source>
</evidence>
<dbReference type="AlphaFoldDB" id="W9RA89"/>
<protein>
    <submittedName>
        <fullName evidence="1">Uncharacterized protein</fullName>
    </submittedName>
</protein>
<reference evidence="2" key="1">
    <citation type="submission" date="2013-01" db="EMBL/GenBank/DDBJ databases">
        <title>Draft Genome Sequence of a Mulberry Tree, Morus notabilis C.K. Schneid.</title>
        <authorList>
            <person name="He N."/>
            <person name="Zhao S."/>
        </authorList>
    </citation>
    <scope>NUCLEOTIDE SEQUENCE</scope>
</reference>
<evidence type="ECO:0000313" key="1">
    <source>
        <dbReference type="EMBL" id="EXB61981.1"/>
    </source>
</evidence>
<dbReference type="EMBL" id="KE344433">
    <property type="protein sequence ID" value="EXB61981.1"/>
    <property type="molecule type" value="Genomic_DNA"/>
</dbReference>
<organism evidence="1 2">
    <name type="scientific">Morus notabilis</name>
    <dbReference type="NCBI Taxonomy" id="981085"/>
    <lineage>
        <taxon>Eukaryota</taxon>
        <taxon>Viridiplantae</taxon>
        <taxon>Streptophyta</taxon>
        <taxon>Embryophyta</taxon>
        <taxon>Tracheophyta</taxon>
        <taxon>Spermatophyta</taxon>
        <taxon>Magnoliopsida</taxon>
        <taxon>eudicotyledons</taxon>
        <taxon>Gunneridae</taxon>
        <taxon>Pentapetalae</taxon>
        <taxon>rosids</taxon>
        <taxon>fabids</taxon>
        <taxon>Rosales</taxon>
        <taxon>Moraceae</taxon>
        <taxon>Moreae</taxon>
        <taxon>Morus</taxon>
    </lineage>
</organism>
<gene>
    <name evidence="1" type="ORF">L484_002761</name>
</gene>
<proteinExistence type="predicted"/>
<keyword evidence="2" id="KW-1185">Reference proteome</keyword>
<dbReference type="Proteomes" id="UP000030645">
    <property type="component" value="Unassembled WGS sequence"/>
</dbReference>
<sequence>MENGRLSARGSTTNLAEDVVEDNLFEPPPIFEEDPFDKDVFLNDVFVLISADEGQIFDIEDDVKYVEFGPIFNDFDSEKEDQKINFDPIFDNNK</sequence>
<name>W9RA89_9ROSA</name>